<dbReference type="AlphaFoldDB" id="A0A834MIQ0"/>
<name>A0A834MIQ0_RHYFE</name>
<comment type="caution">
    <text evidence="1">The sequence shown here is derived from an EMBL/GenBank/DDBJ whole genome shotgun (WGS) entry which is preliminary data.</text>
</comment>
<accession>A0A834MIQ0</accession>
<dbReference type="EMBL" id="JAACXV010000086">
    <property type="protein sequence ID" value="KAF7283816.1"/>
    <property type="molecule type" value="Genomic_DNA"/>
</dbReference>
<proteinExistence type="predicted"/>
<protein>
    <submittedName>
        <fullName evidence="1">Uncharacterized protein</fullName>
    </submittedName>
</protein>
<sequence>MYDMLHYNYSNSLTRFLSGYHQLDDPNGNDNETAISTLCDDSTPEEEPRCTSNSSATSKSFTIAAILGLNNNENSNMCNTPSDLNVVNLSVHQNTPERAFVSNCNRLQLSVNRHNSFVSSSHYPVSTHGITSTKSSSK</sequence>
<evidence type="ECO:0000313" key="2">
    <source>
        <dbReference type="Proteomes" id="UP000625711"/>
    </source>
</evidence>
<reference evidence="1" key="1">
    <citation type="submission" date="2020-08" db="EMBL/GenBank/DDBJ databases">
        <title>Genome sequencing and assembly of the red palm weevil Rhynchophorus ferrugineus.</title>
        <authorList>
            <person name="Dias G.B."/>
            <person name="Bergman C.M."/>
            <person name="Manee M."/>
        </authorList>
    </citation>
    <scope>NUCLEOTIDE SEQUENCE</scope>
    <source>
        <strain evidence="1">AA-2017</strain>
        <tissue evidence="1">Whole larva</tissue>
    </source>
</reference>
<gene>
    <name evidence="1" type="ORF">GWI33_022856</name>
</gene>
<dbReference type="OrthoDB" id="6159439at2759"/>
<keyword evidence="2" id="KW-1185">Reference proteome</keyword>
<evidence type="ECO:0000313" key="1">
    <source>
        <dbReference type="EMBL" id="KAF7283816.1"/>
    </source>
</evidence>
<dbReference type="Proteomes" id="UP000625711">
    <property type="component" value="Unassembled WGS sequence"/>
</dbReference>
<organism evidence="1 2">
    <name type="scientific">Rhynchophorus ferrugineus</name>
    <name type="common">Red palm weevil</name>
    <name type="synonym">Curculio ferrugineus</name>
    <dbReference type="NCBI Taxonomy" id="354439"/>
    <lineage>
        <taxon>Eukaryota</taxon>
        <taxon>Metazoa</taxon>
        <taxon>Ecdysozoa</taxon>
        <taxon>Arthropoda</taxon>
        <taxon>Hexapoda</taxon>
        <taxon>Insecta</taxon>
        <taxon>Pterygota</taxon>
        <taxon>Neoptera</taxon>
        <taxon>Endopterygota</taxon>
        <taxon>Coleoptera</taxon>
        <taxon>Polyphaga</taxon>
        <taxon>Cucujiformia</taxon>
        <taxon>Curculionidae</taxon>
        <taxon>Dryophthorinae</taxon>
        <taxon>Rhynchophorus</taxon>
    </lineage>
</organism>